<gene>
    <name evidence="11" type="ORF">ENP09_03715</name>
</gene>
<organism evidence="11">
    <name type="scientific">Thermus islandicus</name>
    <dbReference type="NCBI Taxonomy" id="540988"/>
    <lineage>
        <taxon>Bacteria</taxon>
        <taxon>Thermotogati</taxon>
        <taxon>Deinococcota</taxon>
        <taxon>Deinococci</taxon>
        <taxon>Thermales</taxon>
        <taxon>Thermaceae</taxon>
        <taxon>Thermus</taxon>
    </lineage>
</organism>
<keyword evidence="6 9" id="KW-1133">Transmembrane helix</keyword>
<keyword evidence="2" id="KW-0813">Transport</keyword>
<evidence type="ECO:0000256" key="8">
    <source>
        <dbReference type="ARBA" id="ARBA00038436"/>
    </source>
</evidence>
<dbReference type="PANTHER" id="PTHR35011:SF11">
    <property type="entry name" value="TRAP TRANSPORTER SMALL PERMEASE PROTEIN"/>
    <property type="match status" value="1"/>
</dbReference>
<comment type="caution">
    <text evidence="11">The sequence shown here is derived from an EMBL/GenBank/DDBJ whole genome shotgun (WGS) entry which is preliminary data.</text>
</comment>
<dbReference type="GO" id="GO:0022857">
    <property type="term" value="F:transmembrane transporter activity"/>
    <property type="evidence" value="ECO:0007669"/>
    <property type="project" value="TreeGrafter"/>
</dbReference>
<comment type="similarity">
    <text evidence="8">Belongs to the TRAP transporter small permease family.</text>
</comment>
<dbReference type="InterPro" id="IPR007387">
    <property type="entry name" value="TRAP_DctQ"/>
</dbReference>
<dbReference type="AlphaFoldDB" id="A0A831UGB6"/>
<evidence type="ECO:0000256" key="1">
    <source>
        <dbReference type="ARBA" id="ARBA00004429"/>
    </source>
</evidence>
<dbReference type="Pfam" id="PF04290">
    <property type="entry name" value="DctQ"/>
    <property type="match status" value="1"/>
</dbReference>
<evidence type="ECO:0000256" key="5">
    <source>
        <dbReference type="ARBA" id="ARBA00022692"/>
    </source>
</evidence>
<evidence type="ECO:0000256" key="3">
    <source>
        <dbReference type="ARBA" id="ARBA00022475"/>
    </source>
</evidence>
<evidence type="ECO:0000256" key="9">
    <source>
        <dbReference type="SAM" id="Phobius"/>
    </source>
</evidence>
<accession>A0A831UGB6</accession>
<keyword evidence="3" id="KW-1003">Cell membrane</keyword>
<feature type="domain" description="Tripartite ATP-independent periplasmic transporters DctQ component" evidence="10">
    <location>
        <begin position="24"/>
        <end position="152"/>
    </location>
</feature>
<evidence type="ECO:0000259" key="10">
    <source>
        <dbReference type="Pfam" id="PF04290"/>
    </source>
</evidence>
<evidence type="ECO:0000256" key="4">
    <source>
        <dbReference type="ARBA" id="ARBA00022519"/>
    </source>
</evidence>
<reference evidence="11" key="1">
    <citation type="journal article" date="2020" name="mSystems">
        <title>Genome- and Community-Level Interaction Insights into Carbon Utilization and Element Cycling Functions of Hydrothermarchaeota in Hydrothermal Sediment.</title>
        <authorList>
            <person name="Zhou Z."/>
            <person name="Liu Y."/>
            <person name="Xu W."/>
            <person name="Pan J."/>
            <person name="Luo Z.H."/>
            <person name="Li M."/>
        </authorList>
    </citation>
    <scope>NUCLEOTIDE SEQUENCE [LARGE SCALE GENOMIC DNA]</scope>
    <source>
        <strain evidence="11">SpSt-189</strain>
    </source>
</reference>
<evidence type="ECO:0000313" key="11">
    <source>
        <dbReference type="EMBL" id="HEO41985.1"/>
    </source>
</evidence>
<dbReference type="GO" id="GO:0015740">
    <property type="term" value="P:C4-dicarboxylate transport"/>
    <property type="evidence" value="ECO:0007669"/>
    <property type="project" value="TreeGrafter"/>
</dbReference>
<evidence type="ECO:0000256" key="7">
    <source>
        <dbReference type="ARBA" id="ARBA00023136"/>
    </source>
</evidence>
<dbReference type="PANTHER" id="PTHR35011">
    <property type="entry name" value="2,3-DIKETO-L-GULONATE TRAP TRANSPORTER SMALL PERMEASE PROTEIN YIAM"/>
    <property type="match status" value="1"/>
</dbReference>
<keyword evidence="7 9" id="KW-0472">Membrane</keyword>
<dbReference type="EMBL" id="DSHZ01000186">
    <property type="protein sequence ID" value="HEO41985.1"/>
    <property type="molecule type" value="Genomic_DNA"/>
</dbReference>
<comment type="subcellular location">
    <subcellularLocation>
        <location evidence="1">Cell inner membrane</location>
        <topology evidence="1">Multi-pass membrane protein</topology>
    </subcellularLocation>
</comment>
<keyword evidence="4" id="KW-0997">Cell inner membrane</keyword>
<keyword evidence="5 9" id="KW-0812">Transmembrane</keyword>
<dbReference type="GO" id="GO:0005886">
    <property type="term" value="C:plasma membrane"/>
    <property type="evidence" value="ECO:0007669"/>
    <property type="project" value="UniProtKB-SubCell"/>
</dbReference>
<evidence type="ECO:0000256" key="6">
    <source>
        <dbReference type="ARBA" id="ARBA00022989"/>
    </source>
</evidence>
<feature type="transmembrane region" description="Helical" evidence="9">
    <location>
        <begin position="124"/>
        <end position="145"/>
    </location>
</feature>
<name>A0A831UGB6_9DEIN</name>
<sequence>MGTLGKHILRWEQTLAQAFLLASTLIIFAGGVGRFLGRPLDWSMDLATFCFAWAVFLGADLALREGRHVAVDNLVRLLPPRAQRWVCGAVWLSVALFLALLFAYSLQAAHQARFRSFQGIPGFSYAWVTLSVSLGSLLMLTTALGRFWRALREGSCS</sequence>
<evidence type="ECO:0000256" key="2">
    <source>
        <dbReference type="ARBA" id="ARBA00022448"/>
    </source>
</evidence>
<dbReference type="InterPro" id="IPR055348">
    <property type="entry name" value="DctQ"/>
</dbReference>
<feature type="transmembrane region" description="Helical" evidence="9">
    <location>
        <begin position="15"/>
        <end position="36"/>
    </location>
</feature>
<proteinExistence type="inferred from homology"/>
<protein>
    <submittedName>
        <fullName evidence="11">TRAP transporter small permease</fullName>
    </submittedName>
</protein>
<feature type="transmembrane region" description="Helical" evidence="9">
    <location>
        <begin position="84"/>
        <end position="104"/>
    </location>
</feature>